<dbReference type="InterPro" id="IPR033616">
    <property type="entry name" value="BLTP1"/>
</dbReference>
<dbReference type="EMBL" id="LBMM01008898">
    <property type="protein sequence ID" value="KMQ88545.1"/>
    <property type="molecule type" value="Genomic_DNA"/>
</dbReference>
<reference evidence="3 4" key="1">
    <citation type="submission" date="2015-04" db="EMBL/GenBank/DDBJ databases">
        <title>Lasius niger genome sequencing.</title>
        <authorList>
            <person name="Konorov E.A."/>
            <person name="Nikitin M.A."/>
            <person name="Kirill M.V."/>
            <person name="Chang P."/>
        </authorList>
    </citation>
    <scope>NUCLEOTIDE SEQUENCE [LARGE SCALE GENOMIC DNA]</scope>
    <source>
        <tissue evidence="3">Whole</tissue>
    </source>
</reference>
<dbReference type="OrthoDB" id="10051416at2759"/>
<dbReference type="Pfam" id="PF25039">
    <property type="entry name" value="BLTP1_M"/>
    <property type="match status" value="1"/>
</dbReference>
<dbReference type="PaxDb" id="67767-A0A0J7N798"/>
<evidence type="ECO:0000259" key="2">
    <source>
        <dbReference type="Pfam" id="PF25039"/>
    </source>
</evidence>
<dbReference type="PANTHER" id="PTHR31640">
    <property type="entry name" value="TRANSMEMBRANE PROTEIN KIAA1109"/>
    <property type="match status" value="1"/>
</dbReference>
<dbReference type="GO" id="GO:0048488">
    <property type="term" value="P:synaptic vesicle endocytosis"/>
    <property type="evidence" value="ECO:0007669"/>
    <property type="project" value="TreeGrafter"/>
</dbReference>
<organism evidence="3 4">
    <name type="scientific">Lasius niger</name>
    <name type="common">Black garden ant</name>
    <dbReference type="NCBI Taxonomy" id="67767"/>
    <lineage>
        <taxon>Eukaryota</taxon>
        <taxon>Metazoa</taxon>
        <taxon>Ecdysozoa</taxon>
        <taxon>Arthropoda</taxon>
        <taxon>Hexapoda</taxon>
        <taxon>Insecta</taxon>
        <taxon>Pterygota</taxon>
        <taxon>Neoptera</taxon>
        <taxon>Endopterygota</taxon>
        <taxon>Hymenoptera</taxon>
        <taxon>Apocrita</taxon>
        <taxon>Aculeata</taxon>
        <taxon>Formicoidea</taxon>
        <taxon>Formicidae</taxon>
        <taxon>Formicinae</taxon>
        <taxon>Lasius</taxon>
        <taxon>Lasius</taxon>
    </lineage>
</organism>
<accession>A0A0J7N798</accession>
<feature type="region of interest" description="Disordered" evidence="1">
    <location>
        <begin position="351"/>
        <end position="370"/>
    </location>
</feature>
<dbReference type="AlphaFoldDB" id="A0A0J7N798"/>
<comment type="caution">
    <text evidence="3">The sequence shown here is derived from an EMBL/GenBank/DDBJ whole genome shotgun (WGS) entry which is preliminary data.</text>
</comment>
<evidence type="ECO:0000313" key="3">
    <source>
        <dbReference type="EMBL" id="KMQ88545.1"/>
    </source>
</evidence>
<dbReference type="GO" id="GO:0098793">
    <property type="term" value="C:presynapse"/>
    <property type="evidence" value="ECO:0007669"/>
    <property type="project" value="GOC"/>
</dbReference>
<dbReference type="PANTHER" id="PTHR31640:SF1">
    <property type="entry name" value="BRIDGE-LIKE LIPID TRANSFER PROTEIN FAMILY MEMBER 1"/>
    <property type="match status" value="1"/>
</dbReference>
<feature type="domain" description="Bridge-like lipid transfer protein family member 1 middle region" evidence="2">
    <location>
        <begin position="2"/>
        <end position="192"/>
    </location>
</feature>
<dbReference type="Proteomes" id="UP000036403">
    <property type="component" value="Unassembled WGS sequence"/>
</dbReference>
<keyword evidence="4" id="KW-1185">Reference proteome</keyword>
<evidence type="ECO:0000256" key="1">
    <source>
        <dbReference type="SAM" id="MobiDB-lite"/>
    </source>
</evidence>
<feature type="region of interest" description="Disordered" evidence="1">
    <location>
        <begin position="57"/>
        <end position="79"/>
    </location>
</feature>
<dbReference type="STRING" id="67767.A0A0J7N798"/>
<sequence>MGCGEDRLGFIMFECGLEGIKLKVVKRSQFEKNENGDNNKKNETEVFCTDSVKSQEELDNNTAAATTTEAETKPASVSASTQMNMSATCTSLTSKVANGNTVSCVIELKTVWFNFAAPPRTPITRKIDYTRLDWNLLSTASPAINAWMNPSNKFAIRIVHMFRTMYRRSTAIVACLMAEALDVQGIHMPMKVFWQLRQYTEIIQPGEPGEAAAAGHSATTIAAAAAAAIDALAGDAGIRAAIAVSYRSFSPAYVPHGQSVHTGSKYRCAKPFGSVSVATSDVYAFCYDSVASHSHSACPATPTHSQHNATNTQHYSSQQHTPLLYQQHTNTADMQNSQFCYADRSVPLYPSGGEAQDARSLPPGNPVNHQMGAPQLSMSLLPKTAKMATVTKTATAEKN</sequence>
<evidence type="ECO:0000313" key="4">
    <source>
        <dbReference type="Proteomes" id="UP000036403"/>
    </source>
</evidence>
<protein>
    <recommendedName>
        <fullName evidence="2">Bridge-like lipid transfer protein family member 1 middle region domain-containing protein</fullName>
    </recommendedName>
</protein>
<gene>
    <name evidence="3" type="ORF">RF55_11949</name>
</gene>
<proteinExistence type="predicted"/>
<name>A0A0J7N798_LASNI</name>
<dbReference type="InterPro" id="IPR056741">
    <property type="entry name" value="BLTP1_M"/>
</dbReference>